<comment type="caution">
    <text evidence="1">The sequence shown here is derived from an EMBL/GenBank/DDBJ whole genome shotgun (WGS) entry which is preliminary data.</text>
</comment>
<evidence type="ECO:0000313" key="1">
    <source>
        <dbReference type="EMBL" id="KAG7456509.1"/>
    </source>
</evidence>
<dbReference type="Proteomes" id="UP000693946">
    <property type="component" value="Unassembled WGS sequence"/>
</dbReference>
<sequence>MYAILAADCVLTFFICNGSAKTDTDVTGTRDLFDRMRHELEINDKGHAASIQQGHLILVSRRSHD</sequence>
<evidence type="ECO:0000313" key="2">
    <source>
        <dbReference type="Proteomes" id="UP000693946"/>
    </source>
</evidence>
<protein>
    <submittedName>
        <fullName evidence="1">Uncharacterized protein</fullName>
    </submittedName>
</protein>
<proteinExistence type="predicted"/>
<dbReference type="AlphaFoldDB" id="A0AAV6PC93"/>
<dbReference type="EMBL" id="JAGKHQ010001399">
    <property type="protein sequence ID" value="KAG7456509.1"/>
    <property type="molecule type" value="Genomic_DNA"/>
</dbReference>
<reference evidence="1 2" key="1">
    <citation type="journal article" date="2021" name="Sci. Rep.">
        <title>Chromosome anchoring in Senegalese sole (Solea senegalensis) reveals sex-associated markers and genome rearrangements in flatfish.</title>
        <authorList>
            <person name="Guerrero-Cozar I."/>
            <person name="Gomez-Garrido J."/>
            <person name="Berbel C."/>
            <person name="Martinez-Blanch J.F."/>
            <person name="Alioto T."/>
            <person name="Claros M.G."/>
            <person name="Gagnaire P.A."/>
            <person name="Manchado M."/>
        </authorList>
    </citation>
    <scope>NUCLEOTIDE SEQUENCE [LARGE SCALE GENOMIC DNA]</scope>
    <source>
        <strain evidence="1">Sse05_10M</strain>
    </source>
</reference>
<name>A0AAV6PC93_SOLSE</name>
<gene>
    <name evidence="1" type="ORF">JOB18_021295</name>
</gene>
<accession>A0AAV6PC93</accession>
<keyword evidence="2" id="KW-1185">Reference proteome</keyword>
<organism evidence="1 2">
    <name type="scientific">Solea senegalensis</name>
    <name type="common">Senegalese sole</name>
    <dbReference type="NCBI Taxonomy" id="28829"/>
    <lineage>
        <taxon>Eukaryota</taxon>
        <taxon>Metazoa</taxon>
        <taxon>Chordata</taxon>
        <taxon>Craniata</taxon>
        <taxon>Vertebrata</taxon>
        <taxon>Euteleostomi</taxon>
        <taxon>Actinopterygii</taxon>
        <taxon>Neopterygii</taxon>
        <taxon>Teleostei</taxon>
        <taxon>Neoteleostei</taxon>
        <taxon>Acanthomorphata</taxon>
        <taxon>Carangaria</taxon>
        <taxon>Pleuronectiformes</taxon>
        <taxon>Pleuronectoidei</taxon>
        <taxon>Soleidae</taxon>
        <taxon>Solea</taxon>
    </lineage>
</organism>